<dbReference type="InterPro" id="IPR046470">
    <property type="entry name" value="SAM_HAT_C"/>
</dbReference>
<sequence>MAPPGRGLVAFMTDFGLSDPYVGIVKAVIERLGAGRVRVVDITHEVEAFSILAGAYVLYTSYRYFPPGTVFLAVVDPGVGTERKPVAIETRSYYFIGPDNGLLYPAASEDGIVRVHMISNEAVYIKPVSRSFHGRDIFAPAAAHLALGGGIEALGEPLDPGSLRRLSLRRSCRGDEEEVEAMVVYIDRFGNAALGLTEECLNMLCRHGEVEVEARGRRKARCLPVFSQAEPGELVFYMNSLGFPELAVNLGNAARELGLAPGSSLGLRPAGPRG</sequence>
<evidence type="ECO:0000256" key="2">
    <source>
        <dbReference type="ARBA" id="ARBA00024035"/>
    </source>
</evidence>
<evidence type="ECO:0008006" key="7">
    <source>
        <dbReference type="Google" id="ProtNLM"/>
    </source>
</evidence>
<dbReference type="AlphaFoldDB" id="A0A0V8RVN7"/>
<reference evidence="5 6" key="1">
    <citation type="submission" date="2015-11" db="EMBL/GenBank/DDBJ databases">
        <title>Genome sequence of Pyrodictium occultum PL-19, a marine hyperthermophilic archaeon isolated from Volcano, Italy.</title>
        <authorList>
            <person name="Utturkar S."/>
            <person name="Huber H."/>
            <person name="Leptihn S."/>
            <person name="Brown S."/>
            <person name="Stetter K.O."/>
            <person name="Podar M."/>
        </authorList>
    </citation>
    <scope>NUCLEOTIDE SEQUENCE [LARGE SCALE GENOMIC DNA]</scope>
    <source>
        <strain evidence="5 6">PL-19</strain>
    </source>
</reference>
<dbReference type="InterPro" id="IPR002747">
    <property type="entry name" value="SAM_OH_AdoTrfase"/>
</dbReference>
<feature type="domain" description="S-adenosyl-l-methionine hydroxide adenosyltransferase C-terminal" evidence="4">
    <location>
        <begin position="182"/>
        <end position="264"/>
    </location>
</feature>
<dbReference type="Pfam" id="PF20257">
    <property type="entry name" value="SAM_HAT_C"/>
    <property type="match status" value="1"/>
</dbReference>
<dbReference type="InterPro" id="IPR023228">
    <property type="entry name" value="SAM_OH_AdoTrfase_N_sf"/>
</dbReference>
<dbReference type="EMBL" id="LNTB01000001">
    <property type="protein sequence ID" value="KSW12117.1"/>
    <property type="molecule type" value="Genomic_DNA"/>
</dbReference>
<dbReference type="Gene3D" id="3.40.50.10790">
    <property type="entry name" value="S-adenosyl-l-methionine hydroxide adenosyltransferase, N-terminal"/>
    <property type="match status" value="1"/>
</dbReference>
<evidence type="ECO:0000259" key="3">
    <source>
        <dbReference type="Pfam" id="PF01887"/>
    </source>
</evidence>
<dbReference type="InterPro" id="IPR046469">
    <property type="entry name" value="SAM_HAT_N"/>
</dbReference>
<evidence type="ECO:0000256" key="1">
    <source>
        <dbReference type="ARBA" id="ARBA00022691"/>
    </source>
</evidence>
<dbReference type="OrthoDB" id="372224at2157"/>
<evidence type="ECO:0000313" key="6">
    <source>
        <dbReference type="Proteomes" id="UP000053352"/>
    </source>
</evidence>
<organism evidence="5 6">
    <name type="scientific">Pyrodictium occultum</name>
    <dbReference type="NCBI Taxonomy" id="2309"/>
    <lineage>
        <taxon>Archaea</taxon>
        <taxon>Thermoproteota</taxon>
        <taxon>Thermoprotei</taxon>
        <taxon>Desulfurococcales</taxon>
        <taxon>Pyrodictiaceae</taxon>
        <taxon>Pyrodictium</taxon>
    </lineage>
</organism>
<accession>A0A0V8RVN7</accession>
<dbReference type="InterPro" id="IPR023227">
    <property type="entry name" value="SAM_OH_AdoTrfase_C_sf"/>
</dbReference>
<evidence type="ECO:0000313" key="5">
    <source>
        <dbReference type="EMBL" id="KSW12117.1"/>
    </source>
</evidence>
<comment type="similarity">
    <text evidence="2">Belongs to the SAM hydrolase / SAM-dependent halogenase family.</text>
</comment>
<dbReference type="Proteomes" id="UP000053352">
    <property type="component" value="Unassembled WGS sequence"/>
</dbReference>
<dbReference type="Pfam" id="PF01887">
    <property type="entry name" value="SAM_HAT_N"/>
    <property type="match status" value="1"/>
</dbReference>
<dbReference type="Gene3D" id="2.40.30.90">
    <property type="entry name" value="Bacterial fluorinating enzyme like"/>
    <property type="match status" value="1"/>
</dbReference>
<comment type="caution">
    <text evidence="5">The sequence shown here is derived from an EMBL/GenBank/DDBJ whole genome shotgun (WGS) entry which is preliminary data.</text>
</comment>
<keyword evidence="6" id="KW-1185">Reference proteome</keyword>
<dbReference type="PIRSF" id="PIRSF006779">
    <property type="entry name" value="UCP006779"/>
    <property type="match status" value="1"/>
</dbReference>
<dbReference type="STRING" id="2309.CF15_04940"/>
<name>A0A0V8RVN7_PYROC</name>
<dbReference type="RefSeq" id="WP_058370797.1">
    <property type="nucleotide sequence ID" value="NZ_LNTB01000001.1"/>
</dbReference>
<dbReference type="SUPFAM" id="SSF102522">
    <property type="entry name" value="Bacterial fluorinating enzyme, N-terminal domain"/>
    <property type="match status" value="1"/>
</dbReference>
<keyword evidence="1" id="KW-0949">S-adenosyl-L-methionine</keyword>
<protein>
    <recommendedName>
        <fullName evidence="7">SAM-dependent chlorinase/fluorinase</fullName>
    </recommendedName>
</protein>
<proteinExistence type="inferred from homology"/>
<dbReference type="SUPFAM" id="SSF101852">
    <property type="entry name" value="Bacterial fluorinating enzyme, C-terminal domain"/>
    <property type="match status" value="1"/>
</dbReference>
<dbReference type="PANTHER" id="PTHR35092:SF1">
    <property type="entry name" value="CHLORINASE MJ1651"/>
    <property type="match status" value="1"/>
</dbReference>
<feature type="domain" description="S-adenosyl-l-methionine hydroxide adenosyltransferase N-terminal" evidence="3">
    <location>
        <begin position="9"/>
        <end position="155"/>
    </location>
</feature>
<gene>
    <name evidence="5" type="ORF">CF15_04940</name>
</gene>
<evidence type="ECO:0000259" key="4">
    <source>
        <dbReference type="Pfam" id="PF20257"/>
    </source>
</evidence>
<dbReference type="PANTHER" id="PTHR35092">
    <property type="entry name" value="CHLORINASE MJ1651"/>
    <property type="match status" value="1"/>
</dbReference>